<gene>
    <name evidence="1" type="ORF">GIW75_03585</name>
</gene>
<evidence type="ECO:0000313" key="2">
    <source>
        <dbReference type="Proteomes" id="UP000814172"/>
    </source>
</evidence>
<protein>
    <submittedName>
        <fullName evidence="1">Uncharacterized protein</fullName>
    </submittedName>
</protein>
<organism evidence="1 2">
    <name type="scientific">Pseudomonas proteolytica</name>
    <dbReference type="NCBI Taxonomy" id="219574"/>
    <lineage>
        <taxon>Bacteria</taxon>
        <taxon>Pseudomonadati</taxon>
        <taxon>Pseudomonadota</taxon>
        <taxon>Gammaproteobacteria</taxon>
        <taxon>Pseudomonadales</taxon>
        <taxon>Pseudomonadaceae</taxon>
        <taxon>Pseudomonas</taxon>
    </lineage>
</organism>
<comment type="caution">
    <text evidence="1">The sequence shown here is derived from an EMBL/GenBank/DDBJ whole genome shotgun (WGS) entry which is preliminary data.</text>
</comment>
<keyword evidence="2" id="KW-1185">Reference proteome</keyword>
<evidence type="ECO:0000313" key="1">
    <source>
        <dbReference type="EMBL" id="MCF5056059.1"/>
    </source>
</evidence>
<dbReference type="RefSeq" id="WP_236299056.1">
    <property type="nucleotide sequence ID" value="NZ_WKEB01000021.1"/>
</dbReference>
<accession>A0AAW5A0X8</accession>
<dbReference type="EMBL" id="WKEW01000006">
    <property type="protein sequence ID" value="MCF5056059.1"/>
    <property type="molecule type" value="Genomic_DNA"/>
</dbReference>
<proteinExistence type="predicted"/>
<name>A0AAW5A0X8_9PSED</name>
<dbReference type="AlphaFoldDB" id="A0AAW5A0X8"/>
<reference evidence="1 2" key="1">
    <citation type="submission" date="2019-11" db="EMBL/GenBank/DDBJ databases">
        <title>Epiphytic Pseudomonas syringae from cherry orchards.</title>
        <authorList>
            <person name="Hulin M.T."/>
        </authorList>
    </citation>
    <scope>NUCLEOTIDE SEQUENCE [LARGE SCALE GENOMIC DNA]</scope>
    <source>
        <strain evidence="1 2">PA-6-9F</strain>
    </source>
</reference>
<dbReference type="Proteomes" id="UP000814172">
    <property type="component" value="Unassembled WGS sequence"/>
</dbReference>
<sequence length="256" mass="28509">MSEVKRYHVTEAGLVEGSALGRINVVLASDYDAAVTHIRELELLAGQEMKSTELATNAGLRVCLERDALQALLTAADERWDEEDRILRSSVPERHKGCTSPVGAVQNYIAELEGRADVLEGLLREVLIELPFYRYRFRIQAVLEPLEATLEGPHLTLDMCGIPIPACDFMKALGITYQLAVPQSMTDTWWFFNCDNMSDATPSRLHVLDRTAQQCVGWGLSQQMADEIKAWRKLPLKPVNLSVSIKPAEGDGDELV</sequence>